<evidence type="ECO:0000256" key="3">
    <source>
        <dbReference type="ARBA" id="ARBA00022989"/>
    </source>
</evidence>
<dbReference type="Pfam" id="PF04357">
    <property type="entry name" value="TamB"/>
    <property type="match status" value="1"/>
</dbReference>
<sequence length="1427" mass="149923">MTTNFTHFLLALIFVVASSFAAFAQTEEEKSTVISYVETQLSAPNRKISLNGLKGALSSNVELDSITISDQRGVWLKITNPKLVWNRSALFRGKLDIESLTADRIEYYRKADVDESLPSPEASSFELPQLPVAVAIDKIDVPLIKIEQSVFGLAAEVSVSGKVALDDGELDLAVLVNRLDGPRGRLNANTKYVSSTQTLTLDLDLDEPENGVIANLLELKDRPPVSLKVVGNAPISDLVVSLAFDVTQKRILSGQLKLQKIGEDYEAVSQLSGPIASIMSQEAASLLGEESRVNARALFAQSGEISLEQFSLKSGSILLNATGKRLADGFVSAFNVDARLASQGQARVLLPTKDAQTSVGSAAITLNYDAERNSAWSGKLKISSFQKDDIQIETVSLDAGGTVTGLDQTARSVSFTLDGLLDGFQAADPALNSAVGSAVRLAGSGQWRSDAPLELQGLRISGDTFQLVSTGSFAERAFNGSVELQARRLAAFSALVERDLSGGISLRTDGKVWPISGAFDLRINGTASALAIGEAQIDRLLAGETTLSGGIARDEEGLNFRNLRIANSEFQTELKGRFGNETSSIQADARLRDLATITPRGSGEVALLARLTGTKKPFTAQMQATMEKGTLSGRMVEGLSLAFEGETDLETVIGALSSSGSLDRKPIVLRGEIDAGPEIAKIEDMNLRVGDSQLSGGLLRNEFGLYDATLKIDAGDISDLAALITLNAGGSVRGNIQLAAADGKQSGEADLRVQGFRYDGASVADAKIDAVFKDLFGIPAADGTISAQNISVSGVNIAELDGTVATSGETTRFDINAAMRQNAARVSAAGTVSQANNTQTIALERLSVTSNITDASLLAPTQIVVRNGIVQLGEANIGVGSGSILLTGRAGSQLALSADIRNVPLSIINAIRPETRAAGTLSGQVNVSGSSSNPSAQFDFSGSDITVAQIADAGVSPLSFSAVGSYVNKAIRFDNARARNGQDISLSASGRLPLSGDGMGLTVDGTFPLALAERAIAERGASISGTGKISVFVTGSLQEPVARGFIEARGATLTDPLSNLRVTDINIRGGISGDTVTLSEARGQLASGGSVSARGDIGLGRGLPANIRIELNRAKYTDGQTFTTTADGTLTLSGDLAANPSLEGTINLIESEIVVPESFIQDRELLDVRHVRVSAGVRRTLERVKRTAPVAKPSSRPSILQLDLTINAPNRIFVRGRGLDAELGGRVRIAGSAVNIRPIGSFQLLRGRLSILGQRIDLDEGTITLAGDLDPLLDLVARTEAGDVTAFIKLEGRASQLEVTFTSSPELPQDEVLALIIFGRGLGDLSPAQIVRLASIAGELTGGNSPGLVEEIRRGTGLDNLDIVQDSDGNAAVRAGKYISDKVYLGVQAGKNTEATINLDITDNVKVRGALSSTGESNIGVFLEKNY</sequence>
<feature type="signal peptide" evidence="5">
    <location>
        <begin position="1"/>
        <end position="24"/>
    </location>
</feature>
<dbReference type="PANTHER" id="PTHR36985:SF1">
    <property type="entry name" value="TRANSLOCATION AND ASSEMBLY MODULE SUBUNIT TAMB"/>
    <property type="match status" value="1"/>
</dbReference>
<protein>
    <submittedName>
        <fullName evidence="7">Translocation/assembly module TamB domain-containing protein</fullName>
    </submittedName>
</protein>
<keyword evidence="5" id="KW-0732">Signal</keyword>
<proteinExistence type="predicted"/>
<dbReference type="Proteomes" id="UP001597101">
    <property type="component" value="Unassembled WGS sequence"/>
</dbReference>
<name>A0ABW3FIX3_9HYPH</name>
<evidence type="ECO:0000256" key="2">
    <source>
        <dbReference type="ARBA" id="ARBA00022692"/>
    </source>
</evidence>
<dbReference type="InterPro" id="IPR007452">
    <property type="entry name" value="TamB_C"/>
</dbReference>
<keyword evidence="3" id="KW-1133">Transmembrane helix</keyword>
<evidence type="ECO:0000259" key="6">
    <source>
        <dbReference type="Pfam" id="PF04357"/>
    </source>
</evidence>
<evidence type="ECO:0000256" key="4">
    <source>
        <dbReference type="ARBA" id="ARBA00023136"/>
    </source>
</evidence>
<comment type="caution">
    <text evidence="7">The sequence shown here is derived from an EMBL/GenBank/DDBJ whole genome shotgun (WGS) entry which is preliminary data.</text>
</comment>
<feature type="chain" id="PRO_5046361231" evidence="5">
    <location>
        <begin position="25"/>
        <end position="1427"/>
    </location>
</feature>
<dbReference type="EMBL" id="JBHTJV010000010">
    <property type="protein sequence ID" value="MFD0917160.1"/>
    <property type="molecule type" value="Genomic_DNA"/>
</dbReference>
<evidence type="ECO:0000313" key="8">
    <source>
        <dbReference type="Proteomes" id="UP001597101"/>
    </source>
</evidence>
<gene>
    <name evidence="7" type="ORF">ACFQ14_12140</name>
</gene>
<keyword evidence="2" id="KW-0812">Transmembrane</keyword>
<keyword evidence="8" id="KW-1185">Reference proteome</keyword>
<feature type="domain" description="Translocation and assembly module TamB C-terminal" evidence="6">
    <location>
        <begin position="1083"/>
        <end position="1427"/>
    </location>
</feature>
<organism evidence="7 8">
    <name type="scientific">Pseudahrensia aquimaris</name>
    <dbReference type="NCBI Taxonomy" id="744461"/>
    <lineage>
        <taxon>Bacteria</taxon>
        <taxon>Pseudomonadati</taxon>
        <taxon>Pseudomonadota</taxon>
        <taxon>Alphaproteobacteria</taxon>
        <taxon>Hyphomicrobiales</taxon>
        <taxon>Ahrensiaceae</taxon>
        <taxon>Pseudahrensia</taxon>
    </lineage>
</organism>
<evidence type="ECO:0000256" key="5">
    <source>
        <dbReference type="SAM" id="SignalP"/>
    </source>
</evidence>
<comment type="subcellular location">
    <subcellularLocation>
        <location evidence="1">Membrane</location>
        <topology evidence="1">Single-pass membrane protein</topology>
    </subcellularLocation>
</comment>
<evidence type="ECO:0000313" key="7">
    <source>
        <dbReference type="EMBL" id="MFD0917160.1"/>
    </source>
</evidence>
<reference evidence="8" key="1">
    <citation type="journal article" date="2019" name="Int. J. Syst. Evol. Microbiol.">
        <title>The Global Catalogue of Microorganisms (GCM) 10K type strain sequencing project: providing services to taxonomists for standard genome sequencing and annotation.</title>
        <authorList>
            <consortium name="The Broad Institute Genomics Platform"/>
            <consortium name="The Broad Institute Genome Sequencing Center for Infectious Disease"/>
            <person name="Wu L."/>
            <person name="Ma J."/>
        </authorList>
    </citation>
    <scope>NUCLEOTIDE SEQUENCE [LARGE SCALE GENOMIC DNA]</scope>
    <source>
        <strain evidence="8">CCUG 60023</strain>
    </source>
</reference>
<evidence type="ECO:0000256" key="1">
    <source>
        <dbReference type="ARBA" id="ARBA00004167"/>
    </source>
</evidence>
<accession>A0ABW3FIX3</accession>
<dbReference type="PANTHER" id="PTHR36985">
    <property type="entry name" value="TRANSLOCATION AND ASSEMBLY MODULE SUBUNIT TAMB"/>
    <property type="match status" value="1"/>
</dbReference>
<dbReference type="RefSeq" id="WP_377213021.1">
    <property type="nucleotide sequence ID" value="NZ_JBHTJV010000010.1"/>
</dbReference>
<keyword evidence="4" id="KW-0472">Membrane</keyword>